<name>A0A0D0AAX0_9AGAM</name>
<reference evidence="2" key="2">
    <citation type="submission" date="2015-01" db="EMBL/GenBank/DDBJ databases">
        <title>Evolutionary Origins and Diversification of the Mycorrhizal Mutualists.</title>
        <authorList>
            <consortium name="DOE Joint Genome Institute"/>
            <consortium name="Mycorrhizal Genomics Consortium"/>
            <person name="Kohler A."/>
            <person name="Kuo A."/>
            <person name="Nagy L.G."/>
            <person name="Floudas D."/>
            <person name="Copeland A."/>
            <person name="Barry K.W."/>
            <person name="Cichocki N."/>
            <person name="Veneault-Fourrey C."/>
            <person name="LaButti K."/>
            <person name="Lindquist E.A."/>
            <person name="Lipzen A."/>
            <person name="Lundell T."/>
            <person name="Morin E."/>
            <person name="Murat C."/>
            <person name="Riley R."/>
            <person name="Ohm R."/>
            <person name="Sun H."/>
            <person name="Tunlid A."/>
            <person name="Henrissat B."/>
            <person name="Grigoriev I.V."/>
            <person name="Hibbett D.S."/>
            <person name="Martin F."/>
        </authorList>
    </citation>
    <scope>NUCLEOTIDE SEQUENCE [LARGE SCALE GENOMIC DNA]</scope>
    <source>
        <strain evidence="2">441</strain>
    </source>
</reference>
<proteinExistence type="predicted"/>
<evidence type="ECO:0000313" key="2">
    <source>
        <dbReference type="Proteomes" id="UP000054018"/>
    </source>
</evidence>
<protein>
    <submittedName>
        <fullName evidence="1">Uncharacterized protein</fullName>
    </submittedName>
</protein>
<keyword evidence="2" id="KW-1185">Reference proteome</keyword>
<evidence type="ECO:0000313" key="1">
    <source>
        <dbReference type="EMBL" id="KIK29153.1"/>
    </source>
</evidence>
<gene>
    <name evidence="1" type="ORF">PISMIDRAFT_518947</name>
</gene>
<dbReference type="HOGENOM" id="CLU_2794919_0_0_1"/>
<reference evidence="1 2" key="1">
    <citation type="submission" date="2014-04" db="EMBL/GenBank/DDBJ databases">
        <authorList>
            <consortium name="DOE Joint Genome Institute"/>
            <person name="Kuo A."/>
            <person name="Kohler A."/>
            <person name="Costa M.D."/>
            <person name="Nagy L.G."/>
            <person name="Floudas D."/>
            <person name="Copeland A."/>
            <person name="Barry K.W."/>
            <person name="Cichocki N."/>
            <person name="Veneault-Fourrey C."/>
            <person name="LaButti K."/>
            <person name="Lindquist E.A."/>
            <person name="Lipzen A."/>
            <person name="Lundell T."/>
            <person name="Morin E."/>
            <person name="Murat C."/>
            <person name="Sun H."/>
            <person name="Tunlid A."/>
            <person name="Henrissat B."/>
            <person name="Grigoriev I.V."/>
            <person name="Hibbett D.S."/>
            <person name="Martin F."/>
            <person name="Nordberg H.P."/>
            <person name="Cantor M.N."/>
            <person name="Hua S.X."/>
        </authorList>
    </citation>
    <scope>NUCLEOTIDE SEQUENCE [LARGE SCALE GENOMIC DNA]</scope>
    <source>
        <strain evidence="1 2">441</strain>
    </source>
</reference>
<organism evidence="1 2">
    <name type="scientific">Pisolithus microcarpus 441</name>
    <dbReference type="NCBI Taxonomy" id="765257"/>
    <lineage>
        <taxon>Eukaryota</taxon>
        <taxon>Fungi</taxon>
        <taxon>Dikarya</taxon>
        <taxon>Basidiomycota</taxon>
        <taxon>Agaricomycotina</taxon>
        <taxon>Agaricomycetes</taxon>
        <taxon>Agaricomycetidae</taxon>
        <taxon>Boletales</taxon>
        <taxon>Sclerodermatineae</taxon>
        <taxon>Pisolithaceae</taxon>
        <taxon>Pisolithus</taxon>
    </lineage>
</organism>
<dbReference type="Proteomes" id="UP000054018">
    <property type="component" value="Unassembled WGS sequence"/>
</dbReference>
<sequence>MNSSFWAQHILSNSPSCAATTASRRRTYGVVTMYVLKLCPCCESSHRLPLIPPLFHNGVVSSSAGFGD</sequence>
<accession>A0A0D0AAX0</accession>
<dbReference type="EMBL" id="KN833690">
    <property type="protein sequence ID" value="KIK29153.1"/>
    <property type="molecule type" value="Genomic_DNA"/>
</dbReference>
<dbReference type="AlphaFoldDB" id="A0A0D0AAX0"/>